<evidence type="ECO:0000256" key="1">
    <source>
        <dbReference type="SAM" id="SignalP"/>
    </source>
</evidence>
<comment type="caution">
    <text evidence="2">The sequence shown here is derived from an EMBL/GenBank/DDBJ whole genome shotgun (WGS) entry which is preliminary data.</text>
</comment>
<dbReference type="Proteomes" id="UP000628854">
    <property type="component" value="Unassembled WGS sequence"/>
</dbReference>
<reference evidence="3" key="1">
    <citation type="journal article" date="2019" name="Int. J. Syst. Evol. Microbiol.">
        <title>The Global Catalogue of Microorganisms (GCM) 10K type strain sequencing project: providing services to taxonomists for standard genome sequencing and annotation.</title>
        <authorList>
            <consortium name="The Broad Institute Genomics Platform"/>
            <consortium name="The Broad Institute Genome Sequencing Center for Infectious Disease"/>
            <person name="Wu L."/>
            <person name="Ma J."/>
        </authorList>
    </citation>
    <scope>NUCLEOTIDE SEQUENCE [LARGE SCALE GENOMIC DNA]</scope>
    <source>
        <strain evidence="3">CGMCC 1.15928</strain>
    </source>
</reference>
<protein>
    <recommendedName>
        <fullName evidence="4">LPS-assembly lipoprotein</fullName>
    </recommendedName>
</protein>
<evidence type="ECO:0008006" key="4">
    <source>
        <dbReference type="Google" id="ProtNLM"/>
    </source>
</evidence>
<feature type="chain" id="PRO_5046892140" description="LPS-assembly lipoprotein" evidence="1">
    <location>
        <begin position="19"/>
        <end position="160"/>
    </location>
</feature>
<dbReference type="EMBL" id="BMKF01000002">
    <property type="protein sequence ID" value="GGB72044.1"/>
    <property type="molecule type" value="Genomic_DNA"/>
</dbReference>
<keyword evidence="3" id="KW-1185">Reference proteome</keyword>
<evidence type="ECO:0000313" key="3">
    <source>
        <dbReference type="Proteomes" id="UP000628854"/>
    </source>
</evidence>
<gene>
    <name evidence="2" type="ORF">GCM10011503_20890</name>
</gene>
<name>A0ABQ1JQW4_9PROT</name>
<proteinExistence type="predicted"/>
<keyword evidence="1" id="KW-0732">Signal</keyword>
<dbReference type="PROSITE" id="PS51257">
    <property type="entry name" value="PROKAR_LIPOPROTEIN"/>
    <property type="match status" value="1"/>
</dbReference>
<evidence type="ECO:0000313" key="2">
    <source>
        <dbReference type="EMBL" id="GGB72044.1"/>
    </source>
</evidence>
<dbReference type="Gene3D" id="3.30.160.150">
    <property type="entry name" value="Lipoprotein like domain"/>
    <property type="match status" value="1"/>
</dbReference>
<sequence length="160" mass="16856">MIRLVCISLALAALSACGFRPLYGDAGFNGVVDGQNITIAEIPGRSGYTLRRNLMEELAVGLPGLDKSARLTVTLDERLVRAALLPDGGVSRSFLGATGDYVLDTPDGAVSGSVSVEVPYAATATPYTDVSAQIDVSTRAMSELARQIADDLRIQVQNLK</sequence>
<accession>A0ABQ1JQW4</accession>
<organism evidence="2 3">
    <name type="scientific">Henriciella pelagia</name>
    <dbReference type="NCBI Taxonomy" id="1977912"/>
    <lineage>
        <taxon>Bacteria</taxon>
        <taxon>Pseudomonadati</taxon>
        <taxon>Pseudomonadota</taxon>
        <taxon>Alphaproteobacteria</taxon>
        <taxon>Hyphomonadales</taxon>
        <taxon>Hyphomonadaceae</taxon>
        <taxon>Henriciella</taxon>
    </lineage>
</organism>
<feature type="signal peptide" evidence="1">
    <location>
        <begin position="1"/>
        <end position="18"/>
    </location>
</feature>
<dbReference type="RefSeq" id="WP_084392175.1">
    <property type="nucleotide sequence ID" value="NZ_BMKF01000002.1"/>
</dbReference>